<dbReference type="PRINTS" id="PR01988">
    <property type="entry name" value="EXPORTERBACE"/>
</dbReference>
<evidence type="ECO:0000256" key="7">
    <source>
        <dbReference type="SAM" id="Phobius"/>
    </source>
</evidence>
<dbReference type="Gene3D" id="1.20.1250.20">
    <property type="entry name" value="MFS general substrate transporter like domains"/>
    <property type="match status" value="1"/>
</dbReference>
<dbReference type="SUPFAM" id="SSF103473">
    <property type="entry name" value="MFS general substrate transporter"/>
    <property type="match status" value="1"/>
</dbReference>
<evidence type="ECO:0000313" key="10">
    <source>
        <dbReference type="Proteomes" id="UP000183245"/>
    </source>
</evidence>
<comment type="caution">
    <text evidence="9">The sequence shown here is derived from an EMBL/GenBank/DDBJ whole genome shotgun (WGS) entry which is preliminary data.</text>
</comment>
<dbReference type="PANTHER" id="PTHR23513">
    <property type="entry name" value="INTEGRAL MEMBRANE EFFLUX PROTEIN-RELATED"/>
    <property type="match status" value="1"/>
</dbReference>
<feature type="transmembrane region" description="Helical" evidence="7">
    <location>
        <begin position="343"/>
        <end position="365"/>
    </location>
</feature>
<evidence type="ECO:0000259" key="8">
    <source>
        <dbReference type="PROSITE" id="PS50850"/>
    </source>
</evidence>
<feature type="transmembrane region" description="Helical" evidence="7">
    <location>
        <begin position="218"/>
        <end position="243"/>
    </location>
</feature>
<evidence type="ECO:0000256" key="2">
    <source>
        <dbReference type="ARBA" id="ARBA00022448"/>
    </source>
</evidence>
<keyword evidence="5 7" id="KW-1133">Transmembrane helix</keyword>
<dbReference type="PANTHER" id="PTHR23513:SF11">
    <property type="entry name" value="STAPHYLOFERRIN A TRANSPORTER"/>
    <property type="match status" value="1"/>
</dbReference>
<feature type="transmembrane region" description="Helical" evidence="7">
    <location>
        <begin position="255"/>
        <end position="274"/>
    </location>
</feature>
<evidence type="ECO:0000256" key="3">
    <source>
        <dbReference type="ARBA" id="ARBA00022475"/>
    </source>
</evidence>
<evidence type="ECO:0000256" key="4">
    <source>
        <dbReference type="ARBA" id="ARBA00022692"/>
    </source>
</evidence>
<dbReference type="PROSITE" id="PS50850">
    <property type="entry name" value="MFS"/>
    <property type="match status" value="1"/>
</dbReference>
<gene>
    <name evidence="9" type="ORF">AUK40_03815</name>
</gene>
<name>A0A1J5IJB2_9BACT</name>
<feature type="transmembrane region" description="Helical" evidence="7">
    <location>
        <begin position="12"/>
        <end position="36"/>
    </location>
</feature>
<evidence type="ECO:0000256" key="1">
    <source>
        <dbReference type="ARBA" id="ARBA00004651"/>
    </source>
</evidence>
<evidence type="ECO:0000313" key="9">
    <source>
        <dbReference type="EMBL" id="OIP97148.1"/>
    </source>
</evidence>
<reference evidence="9 10" key="1">
    <citation type="journal article" date="2016" name="Environ. Microbiol.">
        <title>Genomic resolution of a cold subsurface aquifer community provides metabolic insights for novel microbes adapted to high CO concentrations.</title>
        <authorList>
            <person name="Probst A.J."/>
            <person name="Castelle C.J."/>
            <person name="Singh A."/>
            <person name="Brown C.T."/>
            <person name="Anantharaman K."/>
            <person name="Sharon I."/>
            <person name="Hug L.A."/>
            <person name="Burstein D."/>
            <person name="Emerson J.B."/>
            <person name="Thomas B.C."/>
            <person name="Banfield J.F."/>
        </authorList>
    </citation>
    <scope>NUCLEOTIDE SEQUENCE [LARGE SCALE GENOMIC DNA]</scope>
    <source>
        <strain evidence="9">CG2_30_54_11</strain>
    </source>
</reference>
<dbReference type="GO" id="GO:0022857">
    <property type="term" value="F:transmembrane transporter activity"/>
    <property type="evidence" value="ECO:0007669"/>
    <property type="project" value="InterPro"/>
</dbReference>
<dbReference type="InterPro" id="IPR022324">
    <property type="entry name" value="Bacilysin_exporter_BacE_put"/>
</dbReference>
<keyword evidence="6 7" id="KW-0472">Membrane</keyword>
<feature type="transmembrane region" description="Helical" evidence="7">
    <location>
        <begin position="371"/>
        <end position="390"/>
    </location>
</feature>
<dbReference type="CDD" id="cd06173">
    <property type="entry name" value="MFS_MefA_like"/>
    <property type="match status" value="1"/>
</dbReference>
<dbReference type="Pfam" id="PF05977">
    <property type="entry name" value="MFS_3"/>
    <property type="match status" value="1"/>
</dbReference>
<dbReference type="InterPro" id="IPR020846">
    <property type="entry name" value="MFS_dom"/>
</dbReference>
<organism evidence="9 10">
    <name type="scientific">Candidatus Wirthbacteria bacterium CG2_30_54_11</name>
    <dbReference type="NCBI Taxonomy" id="1817892"/>
    <lineage>
        <taxon>Bacteria</taxon>
        <taxon>Candidatus Wirthbacteria</taxon>
    </lineage>
</organism>
<accession>A0A1J5IJB2</accession>
<feature type="transmembrane region" description="Helical" evidence="7">
    <location>
        <begin position="286"/>
        <end position="303"/>
    </location>
</feature>
<feature type="transmembrane region" description="Helical" evidence="7">
    <location>
        <begin position="99"/>
        <end position="118"/>
    </location>
</feature>
<evidence type="ECO:0000256" key="5">
    <source>
        <dbReference type="ARBA" id="ARBA00022989"/>
    </source>
</evidence>
<keyword evidence="3" id="KW-1003">Cell membrane</keyword>
<feature type="transmembrane region" description="Helical" evidence="7">
    <location>
        <begin position="171"/>
        <end position="190"/>
    </location>
</feature>
<dbReference type="STRING" id="1817892.AUK40_03815"/>
<keyword evidence="4 7" id="KW-0812">Transmembrane</keyword>
<feature type="domain" description="Major facilitator superfamily (MFS) profile" evidence="8">
    <location>
        <begin position="4"/>
        <end position="397"/>
    </location>
</feature>
<dbReference type="InterPro" id="IPR010290">
    <property type="entry name" value="TM_effector"/>
</dbReference>
<dbReference type="AlphaFoldDB" id="A0A1J5IJB2"/>
<protein>
    <recommendedName>
        <fullName evidence="8">Major facilitator superfamily (MFS) profile domain-containing protein</fullName>
    </recommendedName>
</protein>
<dbReference type="GO" id="GO:0005886">
    <property type="term" value="C:plasma membrane"/>
    <property type="evidence" value="ECO:0007669"/>
    <property type="project" value="UniProtKB-SubCell"/>
</dbReference>
<feature type="transmembrane region" description="Helical" evidence="7">
    <location>
        <begin position="309"/>
        <end position="331"/>
    </location>
</feature>
<dbReference type="Proteomes" id="UP000183245">
    <property type="component" value="Unassembled WGS sequence"/>
</dbReference>
<dbReference type="EMBL" id="MNZT01000065">
    <property type="protein sequence ID" value="OIP97148.1"/>
    <property type="molecule type" value="Genomic_DNA"/>
</dbReference>
<sequence length="399" mass="42530">MWKAFRSRNFRLYYAGQGVSLIGTWMQQVAMSWLVYRLTGSSGMLGLIVFLTQIPALVLSPVLGVFIDRYPLKKIILLTQAAALVQAALIAYLTLTGQATIPAIAVLSLVFGIINAMDMPVRQAFMIELVEERELLPNALALQAALVNTARLVGPAIAGILISVIGEGWCFGLNAASYCFVLIALGLTRVQPHQASSAVKSLRQEFISGFRYLRTEKAISTVILLVASMTLVGSSFLVIMPVFTDRVLHSGSGTLGLLLGASGAGALVGALLLARRKNLKTLHRSMWFSTLALGIFLVGLAFASVPVIAFLFMVSTGFFLVNINAGANLYLQSAVRDDMRGRVMSMFSLAFLGIPALGGLLAGYLSEALGVATAVALLGGATVICALLFWGRIRPVAAD</sequence>
<proteinExistence type="predicted"/>
<comment type="subcellular location">
    <subcellularLocation>
        <location evidence="1">Cell membrane</location>
        <topology evidence="1">Multi-pass membrane protein</topology>
    </subcellularLocation>
</comment>
<feature type="transmembrane region" description="Helical" evidence="7">
    <location>
        <begin position="42"/>
        <end position="63"/>
    </location>
</feature>
<dbReference type="InterPro" id="IPR036259">
    <property type="entry name" value="MFS_trans_sf"/>
</dbReference>
<evidence type="ECO:0000256" key="6">
    <source>
        <dbReference type="ARBA" id="ARBA00023136"/>
    </source>
</evidence>
<keyword evidence="2" id="KW-0813">Transport</keyword>